<dbReference type="Gene3D" id="3.30.420.270">
    <property type="match status" value="1"/>
</dbReference>
<evidence type="ECO:0000256" key="5">
    <source>
        <dbReference type="ARBA" id="ARBA00022989"/>
    </source>
</evidence>
<keyword evidence="4 7" id="KW-0812">Transmembrane</keyword>
<dbReference type="GO" id="GO:0005886">
    <property type="term" value="C:plasma membrane"/>
    <property type="evidence" value="ECO:0007669"/>
    <property type="project" value="UniProtKB-SubCell"/>
</dbReference>
<comment type="similarity">
    <text evidence="2 7">Belongs to the ExbD/TolR family.</text>
</comment>
<dbReference type="Proteomes" id="UP001296776">
    <property type="component" value="Unassembled WGS sequence"/>
</dbReference>
<evidence type="ECO:0000256" key="4">
    <source>
        <dbReference type="ARBA" id="ARBA00022692"/>
    </source>
</evidence>
<proteinExistence type="inferred from homology"/>
<keyword evidence="7" id="KW-0813">Transport</keyword>
<evidence type="ECO:0000256" key="8">
    <source>
        <dbReference type="SAM" id="Phobius"/>
    </source>
</evidence>
<evidence type="ECO:0000256" key="2">
    <source>
        <dbReference type="ARBA" id="ARBA00005811"/>
    </source>
</evidence>
<organism evidence="9 10">
    <name type="scientific">Halochromatium glycolicum</name>
    <dbReference type="NCBI Taxonomy" id="85075"/>
    <lineage>
        <taxon>Bacteria</taxon>
        <taxon>Pseudomonadati</taxon>
        <taxon>Pseudomonadota</taxon>
        <taxon>Gammaproteobacteria</taxon>
        <taxon>Chromatiales</taxon>
        <taxon>Chromatiaceae</taxon>
        <taxon>Halochromatium</taxon>
    </lineage>
</organism>
<comment type="caution">
    <text evidence="9">The sequence shown here is derived from an EMBL/GenBank/DDBJ whole genome shotgun (WGS) entry which is preliminary data.</text>
</comment>
<comment type="subcellular location">
    <subcellularLocation>
        <location evidence="1">Cell membrane</location>
        <topology evidence="1">Single-pass membrane protein</topology>
    </subcellularLocation>
    <subcellularLocation>
        <location evidence="7">Cell membrane</location>
        <topology evidence="7">Single-pass type II membrane protein</topology>
    </subcellularLocation>
</comment>
<dbReference type="AlphaFoldDB" id="A0AAJ0U6C1"/>
<dbReference type="PANTHER" id="PTHR30558">
    <property type="entry name" value="EXBD MEMBRANE COMPONENT OF PMF-DRIVEN MACROMOLECULE IMPORT SYSTEM"/>
    <property type="match status" value="1"/>
</dbReference>
<keyword evidence="10" id="KW-1185">Reference proteome</keyword>
<dbReference type="EMBL" id="NRSJ01000032">
    <property type="protein sequence ID" value="MBK1706007.1"/>
    <property type="molecule type" value="Genomic_DNA"/>
</dbReference>
<sequence length="129" mass="13965">MQLEPRPSARRRTIGLTPLIDVVFILLLFFMLASSLTRLHAVPLEAPSVSSEGTGQPQSLLLRIQADGSLDLNGDRLPRSGLAAALRAWQARSPTLGVVVQPDDSVDLQQLLRVFDTLAAAGVPVLRLY</sequence>
<evidence type="ECO:0000256" key="7">
    <source>
        <dbReference type="RuleBase" id="RU003879"/>
    </source>
</evidence>
<evidence type="ECO:0000313" key="10">
    <source>
        <dbReference type="Proteomes" id="UP001296776"/>
    </source>
</evidence>
<dbReference type="InterPro" id="IPR003400">
    <property type="entry name" value="ExbD"/>
</dbReference>
<name>A0AAJ0U6C1_9GAMM</name>
<protein>
    <recommendedName>
        <fullName evidence="11">Biopolymer transporter ExbD</fullName>
    </recommendedName>
</protein>
<reference evidence="9" key="1">
    <citation type="submission" date="2017-08" db="EMBL/GenBank/DDBJ databases">
        <authorList>
            <person name="Imhoff J.F."/>
            <person name="Rahn T."/>
            <person name="Kuenzel S."/>
            <person name="Neulinger S.C."/>
        </authorList>
    </citation>
    <scope>NUCLEOTIDE SEQUENCE</scope>
    <source>
        <strain evidence="9">DSM 11080</strain>
    </source>
</reference>
<dbReference type="GO" id="GO:0015031">
    <property type="term" value="P:protein transport"/>
    <property type="evidence" value="ECO:0007669"/>
    <property type="project" value="UniProtKB-KW"/>
</dbReference>
<evidence type="ECO:0000313" key="9">
    <source>
        <dbReference type="EMBL" id="MBK1706007.1"/>
    </source>
</evidence>
<evidence type="ECO:0000256" key="3">
    <source>
        <dbReference type="ARBA" id="ARBA00022475"/>
    </source>
</evidence>
<dbReference type="GO" id="GO:0022857">
    <property type="term" value="F:transmembrane transporter activity"/>
    <property type="evidence" value="ECO:0007669"/>
    <property type="project" value="InterPro"/>
</dbReference>
<dbReference type="RefSeq" id="WP_207173681.1">
    <property type="nucleotide sequence ID" value="NZ_NRSJ01000032.1"/>
</dbReference>
<dbReference type="Pfam" id="PF02472">
    <property type="entry name" value="ExbD"/>
    <property type="match status" value="1"/>
</dbReference>
<keyword evidence="5 8" id="KW-1133">Transmembrane helix</keyword>
<reference evidence="9" key="2">
    <citation type="journal article" date="2020" name="Microorganisms">
        <title>Osmotic Adaptation and Compatible Solute Biosynthesis of Phototrophic Bacteria as Revealed from Genome Analyses.</title>
        <authorList>
            <person name="Imhoff J.F."/>
            <person name="Rahn T."/>
            <person name="Kunzel S."/>
            <person name="Keller A."/>
            <person name="Neulinger S.C."/>
        </authorList>
    </citation>
    <scope>NUCLEOTIDE SEQUENCE</scope>
    <source>
        <strain evidence="9">DSM 11080</strain>
    </source>
</reference>
<evidence type="ECO:0008006" key="11">
    <source>
        <dbReference type="Google" id="ProtNLM"/>
    </source>
</evidence>
<keyword evidence="6 8" id="KW-0472">Membrane</keyword>
<keyword evidence="7" id="KW-0653">Protein transport</keyword>
<gene>
    <name evidence="9" type="ORF">CKO40_15940</name>
</gene>
<feature type="transmembrane region" description="Helical" evidence="8">
    <location>
        <begin position="12"/>
        <end position="33"/>
    </location>
</feature>
<evidence type="ECO:0000256" key="1">
    <source>
        <dbReference type="ARBA" id="ARBA00004162"/>
    </source>
</evidence>
<keyword evidence="3" id="KW-1003">Cell membrane</keyword>
<accession>A0AAJ0U6C1</accession>
<evidence type="ECO:0000256" key="6">
    <source>
        <dbReference type="ARBA" id="ARBA00023136"/>
    </source>
</evidence>